<accession>A0A1F5J8G0</accession>
<feature type="domain" description="R3H" evidence="2">
    <location>
        <begin position="82"/>
        <end position="148"/>
    </location>
</feature>
<organism evidence="3 4">
    <name type="scientific">Candidatus Daviesbacteria bacterium RIFCSPHIGHO2_02_FULL_39_12</name>
    <dbReference type="NCBI Taxonomy" id="1797770"/>
    <lineage>
        <taxon>Bacteria</taxon>
        <taxon>Candidatus Daviesiibacteriota</taxon>
    </lineage>
</organism>
<dbReference type="Pfam" id="PF01424">
    <property type="entry name" value="R3H"/>
    <property type="match status" value="1"/>
</dbReference>
<dbReference type="InterPro" id="IPR038008">
    <property type="entry name" value="Jag_KH"/>
</dbReference>
<dbReference type="Gene3D" id="3.30.300.20">
    <property type="match status" value="1"/>
</dbReference>
<dbReference type="SMART" id="SM00393">
    <property type="entry name" value="R3H"/>
    <property type="match status" value="1"/>
</dbReference>
<protein>
    <recommendedName>
        <fullName evidence="2">R3H domain-containing protein</fullName>
    </recommendedName>
</protein>
<reference evidence="3 4" key="1">
    <citation type="journal article" date="2016" name="Nat. Commun.">
        <title>Thousands of microbial genomes shed light on interconnected biogeochemical processes in an aquifer system.</title>
        <authorList>
            <person name="Anantharaman K."/>
            <person name="Brown C.T."/>
            <person name="Hug L.A."/>
            <person name="Sharon I."/>
            <person name="Castelle C.J."/>
            <person name="Probst A.J."/>
            <person name="Thomas B.C."/>
            <person name="Singh A."/>
            <person name="Wilkins M.J."/>
            <person name="Karaoz U."/>
            <person name="Brodie E.L."/>
            <person name="Williams K.H."/>
            <person name="Hubbard S.S."/>
            <person name="Banfield J.F."/>
        </authorList>
    </citation>
    <scope>NUCLEOTIDE SEQUENCE [LARGE SCALE GENOMIC DNA]</scope>
</reference>
<dbReference type="SUPFAM" id="SSF82708">
    <property type="entry name" value="R3H domain"/>
    <property type="match status" value="1"/>
</dbReference>
<comment type="caution">
    <text evidence="3">The sequence shown here is derived from an EMBL/GenBank/DDBJ whole genome shotgun (WGS) entry which is preliminary data.</text>
</comment>
<evidence type="ECO:0000256" key="1">
    <source>
        <dbReference type="SAM" id="MobiDB-lite"/>
    </source>
</evidence>
<dbReference type="GO" id="GO:0003723">
    <property type="term" value="F:RNA binding"/>
    <property type="evidence" value="ECO:0007669"/>
    <property type="project" value="InterPro"/>
</dbReference>
<dbReference type="EMBL" id="MFCX01000037">
    <property type="protein sequence ID" value="OGE24883.1"/>
    <property type="molecule type" value="Genomic_DNA"/>
</dbReference>
<dbReference type="Proteomes" id="UP000177042">
    <property type="component" value="Unassembled WGS sequence"/>
</dbReference>
<feature type="region of interest" description="Disordered" evidence="1">
    <location>
        <begin position="157"/>
        <end position="178"/>
    </location>
</feature>
<dbReference type="PROSITE" id="PS51061">
    <property type="entry name" value="R3H"/>
    <property type="match status" value="1"/>
</dbReference>
<evidence type="ECO:0000313" key="3">
    <source>
        <dbReference type="EMBL" id="OGE24883.1"/>
    </source>
</evidence>
<dbReference type="InterPro" id="IPR039247">
    <property type="entry name" value="KhpB"/>
</dbReference>
<dbReference type="CDD" id="cd02414">
    <property type="entry name" value="KH-II_Jag"/>
    <property type="match status" value="1"/>
</dbReference>
<dbReference type="InterPro" id="IPR015946">
    <property type="entry name" value="KH_dom-like_a/b"/>
</dbReference>
<dbReference type="PANTHER" id="PTHR35800">
    <property type="entry name" value="PROTEIN JAG"/>
    <property type="match status" value="1"/>
</dbReference>
<dbReference type="InterPro" id="IPR036867">
    <property type="entry name" value="R3H_dom_sf"/>
</dbReference>
<dbReference type="AlphaFoldDB" id="A0A1F5J8G0"/>
<gene>
    <name evidence="3" type="ORF">A3C26_02680</name>
</gene>
<evidence type="ECO:0000313" key="4">
    <source>
        <dbReference type="Proteomes" id="UP000177042"/>
    </source>
</evidence>
<evidence type="ECO:0000259" key="2">
    <source>
        <dbReference type="PROSITE" id="PS51061"/>
    </source>
</evidence>
<dbReference type="CDD" id="cd02644">
    <property type="entry name" value="R3H_jag"/>
    <property type="match status" value="1"/>
</dbReference>
<proteinExistence type="predicted"/>
<name>A0A1F5J8G0_9BACT</name>
<dbReference type="InterPro" id="IPR034079">
    <property type="entry name" value="R3H_KhpB"/>
</dbReference>
<feature type="compositionally biased region" description="Basic and acidic residues" evidence="1">
    <location>
        <begin position="161"/>
        <end position="170"/>
    </location>
</feature>
<sequence length="178" mass="20171">MEDQLSEVLDNILGLLLLEGSYEIEETEDGFLVSIETKDAGRLIGARGESLEGLQLIVNQIMSLKNKENFKRVILDVSGWRKQKEEELKTRAAELVKQVKESGKELELEPMPAWQRRIIHMRVEEAEGLSTESVGEGRDRHIVIKVKSKKSRLAKRAKVKTKSDLVKTEETNVDTAES</sequence>
<dbReference type="PANTHER" id="PTHR35800:SF1">
    <property type="entry name" value="RNA-BINDING PROTEIN KHPB"/>
    <property type="match status" value="1"/>
</dbReference>
<dbReference type="Gene3D" id="3.30.1370.50">
    <property type="entry name" value="R3H-like domain"/>
    <property type="match status" value="1"/>
</dbReference>
<dbReference type="InterPro" id="IPR001374">
    <property type="entry name" value="R3H_dom"/>
</dbReference>